<dbReference type="PANTHER" id="PTHR14413:SF16">
    <property type="entry name" value="LARGE RIBOSOMAL SUBUNIT PROTEIN BL17M"/>
    <property type="match status" value="1"/>
</dbReference>
<reference evidence="7 8" key="1">
    <citation type="journal article" date="2019" name="Int. J. Syst. Evol. Microbiol.">
        <title>The Global Catalogue of Microorganisms (GCM) 10K type strain sequencing project: providing services to taxonomists for standard genome sequencing and annotation.</title>
        <authorList>
            <consortium name="The Broad Institute Genomics Platform"/>
            <consortium name="The Broad Institute Genome Sequencing Center for Infectious Disease"/>
            <person name="Wu L."/>
            <person name="Ma J."/>
        </authorList>
    </citation>
    <scope>NUCLEOTIDE SEQUENCE [LARGE SCALE GENOMIC DNA]</scope>
    <source>
        <strain evidence="7 8">JCM 16021</strain>
    </source>
</reference>
<feature type="compositionally biased region" description="Acidic residues" evidence="6">
    <location>
        <begin position="154"/>
        <end position="187"/>
    </location>
</feature>
<proteinExistence type="inferred from homology"/>
<dbReference type="InterPro" id="IPR000456">
    <property type="entry name" value="Ribosomal_bL17"/>
</dbReference>
<keyword evidence="3 4" id="KW-0687">Ribonucleoprotein</keyword>
<dbReference type="SUPFAM" id="SSF64263">
    <property type="entry name" value="Prokaryotic ribosomal protein L17"/>
    <property type="match status" value="1"/>
</dbReference>
<dbReference type="PROSITE" id="PS01167">
    <property type="entry name" value="RIBOSOMAL_L17"/>
    <property type="match status" value="1"/>
</dbReference>
<evidence type="ECO:0000256" key="4">
    <source>
        <dbReference type="HAMAP-Rule" id="MF_01368"/>
    </source>
</evidence>
<dbReference type="NCBIfam" id="TIGR00059">
    <property type="entry name" value="L17"/>
    <property type="match status" value="1"/>
</dbReference>
<feature type="region of interest" description="Disordered" evidence="6">
    <location>
        <begin position="210"/>
        <end position="253"/>
    </location>
</feature>
<evidence type="ECO:0000256" key="1">
    <source>
        <dbReference type="ARBA" id="ARBA00008777"/>
    </source>
</evidence>
<feature type="compositionally biased region" description="Basic and acidic residues" evidence="6">
    <location>
        <begin position="131"/>
        <end position="141"/>
    </location>
</feature>
<gene>
    <name evidence="4" type="primary">rplQ</name>
    <name evidence="7" type="ORF">GCM10009843_28300</name>
</gene>
<evidence type="ECO:0000256" key="2">
    <source>
        <dbReference type="ARBA" id="ARBA00022980"/>
    </source>
</evidence>
<dbReference type="HAMAP" id="MF_01368">
    <property type="entry name" value="Ribosomal_bL17"/>
    <property type="match status" value="1"/>
</dbReference>
<dbReference type="InterPro" id="IPR047859">
    <property type="entry name" value="Ribosomal_bL17_CS"/>
</dbReference>
<dbReference type="Gene3D" id="3.90.1030.10">
    <property type="entry name" value="Ribosomal protein L17"/>
    <property type="match status" value="1"/>
</dbReference>
<feature type="region of interest" description="Disordered" evidence="6">
    <location>
        <begin position="128"/>
        <end position="190"/>
    </location>
</feature>
<comment type="caution">
    <text evidence="7">The sequence shown here is derived from an EMBL/GenBank/DDBJ whole genome shotgun (WGS) entry which is preliminary data.</text>
</comment>
<dbReference type="RefSeq" id="WP_425574077.1">
    <property type="nucleotide sequence ID" value="NZ_BAAAQQ010000012.1"/>
</dbReference>
<evidence type="ECO:0000256" key="3">
    <source>
        <dbReference type="ARBA" id="ARBA00023274"/>
    </source>
</evidence>
<comment type="similarity">
    <text evidence="1 4 5">Belongs to the bacterial ribosomal protein bL17 family.</text>
</comment>
<dbReference type="Pfam" id="PF01196">
    <property type="entry name" value="Ribosomal_L17"/>
    <property type="match status" value="1"/>
</dbReference>
<dbReference type="EMBL" id="BAAAQQ010000012">
    <property type="protein sequence ID" value="GAA2128110.1"/>
    <property type="molecule type" value="Genomic_DNA"/>
</dbReference>
<dbReference type="InterPro" id="IPR036373">
    <property type="entry name" value="Ribosomal_bL17_sf"/>
</dbReference>
<organism evidence="7 8">
    <name type="scientific">Nocardioides bigeumensis</name>
    <dbReference type="NCBI Taxonomy" id="433657"/>
    <lineage>
        <taxon>Bacteria</taxon>
        <taxon>Bacillati</taxon>
        <taxon>Actinomycetota</taxon>
        <taxon>Actinomycetes</taxon>
        <taxon>Propionibacteriales</taxon>
        <taxon>Nocardioidaceae</taxon>
        <taxon>Nocardioides</taxon>
    </lineage>
</organism>
<name>A0ABN2YIS4_9ACTN</name>
<keyword evidence="8" id="KW-1185">Reference proteome</keyword>
<sequence>MPAPKKGARLGGSPAHQRLIVSNLATQLFEHGRITTTEAKARFLRPIAEKLITKAKKAELGTVASLHYRREVLKVVRDKSVVHALFTEIGPSFAERPGGYTRITKIGPRKGDNAPMAVIELVTEPYSPKDTSAKKKSEPAKKTAAKKAAPVEETAAEETEVVEVETTEETEVVEVEDTEVEVTEDPVEASAEAADVAAFTETPEVAEDEAFEETEGGFSGKWDGSHVPMEDADEAPEGFPIKGNENSMKYHTPDGQWFAQTTAEVWFDTEESAQAAGFEKAGE</sequence>
<evidence type="ECO:0000256" key="5">
    <source>
        <dbReference type="RuleBase" id="RU000660"/>
    </source>
</evidence>
<comment type="subunit">
    <text evidence="4">Part of the 50S ribosomal subunit. Contacts protein L32.</text>
</comment>
<dbReference type="PANTHER" id="PTHR14413">
    <property type="entry name" value="RIBOSOMAL PROTEIN L17"/>
    <property type="match status" value="1"/>
</dbReference>
<evidence type="ECO:0000256" key="6">
    <source>
        <dbReference type="SAM" id="MobiDB-lite"/>
    </source>
</evidence>
<evidence type="ECO:0000313" key="7">
    <source>
        <dbReference type="EMBL" id="GAA2128110.1"/>
    </source>
</evidence>
<protein>
    <recommendedName>
        <fullName evidence="4">Large ribosomal subunit protein bL17</fullName>
    </recommendedName>
</protein>
<accession>A0ABN2YIS4</accession>
<evidence type="ECO:0000313" key="8">
    <source>
        <dbReference type="Proteomes" id="UP001500575"/>
    </source>
</evidence>
<dbReference type="Proteomes" id="UP001500575">
    <property type="component" value="Unassembled WGS sequence"/>
</dbReference>
<keyword evidence="2 4" id="KW-0689">Ribosomal protein</keyword>